<dbReference type="Proteomes" id="UP000321408">
    <property type="component" value="Chromosome"/>
</dbReference>
<dbReference type="EMBL" id="CP042905">
    <property type="protein sequence ID" value="QEE14436.1"/>
    <property type="molecule type" value="Genomic_DNA"/>
</dbReference>
<evidence type="ECO:0000256" key="1">
    <source>
        <dbReference type="SAM" id="Phobius"/>
    </source>
</evidence>
<evidence type="ECO:0000313" key="2">
    <source>
        <dbReference type="EMBL" id="QEE14436.1"/>
    </source>
</evidence>
<name>A0A5B9D626_9ARCH</name>
<protein>
    <submittedName>
        <fullName evidence="2">DUF998 domain-containing protein</fullName>
    </submittedName>
</protein>
<organism evidence="2 3">
    <name type="scientific">Promethearchaeum syntrophicum</name>
    <dbReference type="NCBI Taxonomy" id="2594042"/>
    <lineage>
        <taxon>Archaea</taxon>
        <taxon>Promethearchaeati</taxon>
        <taxon>Promethearchaeota</taxon>
        <taxon>Promethearchaeia</taxon>
        <taxon>Promethearchaeales</taxon>
        <taxon>Promethearchaeaceae</taxon>
        <taxon>Promethearchaeum</taxon>
    </lineage>
</organism>
<feature type="transmembrane region" description="Helical" evidence="1">
    <location>
        <begin position="228"/>
        <end position="248"/>
    </location>
</feature>
<dbReference type="OrthoDB" id="359511at2157"/>
<dbReference type="RefSeq" id="WP_147661391.1">
    <property type="nucleotide sequence ID" value="NZ_CP042905.2"/>
</dbReference>
<proteinExistence type="predicted"/>
<keyword evidence="1" id="KW-0812">Transmembrane</keyword>
<feature type="transmembrane region" description="Helical" evidence="1">
    <location>
        <begin position="126"/>
        <end position="150"/>
    </location>
</feature>
<reference evidence="2 3" key="2">
    <citation type="journal article" date="2024" name="Int. J. Syst. Evol. Microbiol.">
        <title>Promethearchaeum syntrophicum gen. nov., sp. nov., an anaerobic, obligately syntrophic archaeon, the first isolate of the lineage 'Asgard' archaea, and proposal of the new archaeal phylum Promethearchaeota phyl. nov. and kingdom Promethearchaeati regn. nov.</title>
        <authorList>
            <person name="Imachi H."/>
            <person name="Nobu M.K."/>
            <person name="Kato S."/>
            <person name="Takaki Y."/>
            <person name="Miyazaki M."/>
            <person name="Miyata M."/>
            <person name="Ogawara M."/>
            <person name="Saito Y."/>
            <person name="Sakai S."/>
            <person name="Tahara Y.O."/>
            <person name="Takano Y."/>
            <person name="Tasumi E."/>
            <person name="Uematsu K."/>
            <person name="Yoshimura T."/>
            <person name="Itoh T."/>
            <person name="Ohkuma M."/>
            <person name="Takai K."/>
        </authorList>
    </citation>
    <scope>NUCLEOTIDE SEQUENCE [LARGE SCALE GENOMIC DNA]</scope>
    <source>
        <strain evidence="2 3">MK-D1</strain>
    </source>
</reference>
<dbReference type="Pfam" id="PF06197">
    <property type="entry name" value="DUF998"/>
    <property type="match status" value="1"/>
</dbReference>
<evidence type="ECO:0000313" key="3">
    <source>
        <dbReference type="Proteomes" id="UP000321408"/>
    </source>
</evidence>
<feature type="transmembrane region" description="Helical" evidence="1">
    <location>
        <begin position="99"/>
        <end position="119"/>
    </location>
</feature>
<feature type="transmembrane region" description="Helical" evidence="1">
    <location>
        <begin position="156"/>
        <end position="179"/>
    </location>
</feature>
<sequence length="249" mass="28920">MDTLRYKIQNTKELLLSRLSFSNAENDIFQRFVYLRVPLEVMKGKASKNQTRNYFFFVLAIFFVISVYAQIVFPEPYSIFRNTISDQGGIMLNPIGHKLWNFGIVLLGILSIPHFLYLYHILKSLSIIYSTLSTALGILCSLSMSFVGIFPQDFEVPHGIFASICFLGSFIKANSDLILYIIEKRKQKGEEYTLKVPKYILIGAFYVLFNVSFLMMMGTYFIDMKLVPFWEWAYFLSILVWILGTYIIK</sequence>
<keyword evidence="1" id="KW-0472">Membrane</keyword>
<dbReference type="AlphaFoldDB" id="A0A5B9D626"/>
<accession>A0A5B9D626</accession>
<feature type="transmembrane region" description="Helical" evidence="1">
    <location>
        <begin position="54"/>
        <end position="73"/>
    </location>
</feature>
<keyword evidence="1" id="KW-1133">Transmembrane helix</keyword>
<dbReference type="KEGG" id="psyt:DSAG12_00249"/>
<keyword evidence="3" id="KW-1185">Reference proteome</keyword>
<reference evidence="2 3" key="1">
    <citation type="journal article" date="2020" name="Nature">
        <title>Isolation of an archaeon at the prokaryote-eukaryote interface.</title>
        <authorList>
            <person name="Imachi H."/>
            <person name="Nobu M.K."/>
            <person name="Nakahara N."/>
            <person name="Morono Y."/>
            <person name="Ogawara M."/>
            <person name="Takaki Y."/>
            <person name="Takano Y."/>
            <person name="Uematsu K."/>
            <person name="Ikuta T."/>
            <person name="Ito M."/>
            <person name="Matsui Y."/>
            <person name="Miyazaki M."/>
            <person name="Murata K."/>
            <person name="Saito Y."/>
            <person name="Sakai S."/>
            <person name="Song C."/>
            <person name="Tasumi E."/>
            <person name="Yamanaka Y."/>
            <person name="Yamaguchi T."/>
            <person name="Kamagata Y."/>
            <person name="Tamaki H."/>
            <person name="Takai K."/>
        </authorList>
    </citation>
    <scope>NUCLEOTIDE SEQUENCE [LARGE SCALE GENOMIC DNA]</scope>
    <source>
        <strain evidence="2 3">MK-D1</strain>
    </source>
</reference>
<feature type="transmembrane region" description="Helical" evidence="1">
    <location>
        <begin position="199"/>
        <end position="222"/>
    </location>
</feature>
<dbReference type="GeneID" id="41328252"/>
<gene>
    <name evidence="2" type="ORF">DSAG12_00249</name>
</gene>
<dbReference type="InterPro" id="IPR009339">
    <property type="entry name" value="DUF998"/>
</dbReference>